<accession>A0A5A5RGM2</accession>
<dbReference type="AlphaFoldDB" id="A0A5A5RGM2"/>
<evidence type="ECO:0000313" key="2">
    <source>
        <dbReference type="Proteomes" id="UP000324917"/>
    </source>
</evidence>
<organism evidence="1 2">
    <name type="scientific">Microcystis aeruginosa NIES-2520</name>
    <dbReference type="NCBI Taxonomy" id="2303982"/>
    <lineage>
        <taxon>Bacteria</taxon>
        <taxon>Bacillati</taxon>
        <taxon>Cyanobacteriota</taxon>
        <taxon>Cyanophyceae</taxon>
        <taxon>Oscillatoriophycideae</taxon>
        <taxon>Chroococcales</taxon>
        <taxon>Microcystaceae</taxon>
        <taxon>Microcystis</taxon>
    </lineage>
</organism>
<dbReference type="Proteomes" id="UP000324917">
    <property type="component" value="Unassembled WGS sequence"/>
</dbReference>
<name>A0A5A5RGM2_MICAE</name>
<evidence type="ECO:0000313" key="1">
    <source>
        <dbReference type="EMBL" id="GCA75240.1"/>
    </source>
</evidence>
<comment type="caution">
    <text evidence="1">The sequence shown here is derived from an EMBL/GenBank/DDBJ whole genome shotgun (WGS) entry which is preliminary data.</text>
</comment>
<reference evidence="1 2" key="1">
    <citation type="submission" date="2018-09" db="EMBL/GenBank/DDBJ databases">
        <title>Evolutionary history of phycoerythrin pigmentation in the water bloom-forming cyanobacterium Microcystis aeruginosa.</title>
        <authorList>
            <person name="Tanabe Y."/>
            <person name="Tanabe Y."/>
            <person name="Yamaguchi H."/>
        </authorList>
    </citation>
    <scope>NUCLEOTIDE SEQUENCE [LARGE SCALE GENOMIC DNA]</scope>
    <source>
        <strain evidence="1 2">NIES-2520</strain>
    </source>
</reference>
<proteinExistence type="predicted"/>
<sequence length="46" mass="4914">MISCTEFKLRRGNFSTNAQTASPCSGAPRSPAILTSNLDSQQLILS</sequence>
<dbReference type="EMBL" id="BHVP01000032">
    <property type="protein sequence ID" value="GCA75240.1"/>
    <property type="molecule type" value="Genomic_DNA"/>
</dbReference>
<gene>
    <name evidence="1" type="ORF">MiTe_02071</name>
</gene>
<protein>
    <submittedName>
        <fullName evidence="1">Uncharacterized protein</fullName>
    </submittedName>
</protein>